<dbReference type="InterPro" id="IPR002083">
    <property type="entry name" value="MATH/TRAF_dom"/>
</dbReference>
<dbReference type="PROSITE" id="PS50144">
    <property type="entry name" value="MATH"/>
    <property type="match status" value="1"/>
</dbReference>
<accession>A0A8X6NLT1</accession>
<organism evidence="2 3">
    <name type="scientific">Nephila pilipes</name>
    <name type="common">Giant wood spider</name>
    <name type="synonym">Nephila maculata</name>
    <dbReference type="NCBI Taxonomy" id="299642"/>
    <lineage>
        <taxon>Eukaryota</taxon>
        <taxon>Metazoa</taxon>
        <taxon>Ecdysozoa</taxon>
        <taxon>Arthropoda</taxon>
        <taxon>Chelicerata</taxon>
        <taxon>Arachnida</taxon>
        <taxon>Araneae</taxon>
        <taxon>Araneomorphae</taxon>
        <taxon>Entelegynae</taxon>
        <taxon>Araneoidea</taxon>
        <taxon>Nephilidae</taxon>
        <taxon>Nephila</taxon>
    </lineage>
</organism>
<name>A0A8X6NLT1_NEPPI</name>
<comment type="caution">
    <text evidence="2">The sequence shown here is derived from an EMBL/GenBank/DDBJ whole genome shotgun (WGS) entry which is preliminary data.</text>
</comment>
<dbReference type="Gene3D" id="2.60.210.10">
    <property type="entry name" value="Apoptosis, Tumor Necrosis Factor Receptor Associated Protein 2, Chain A"/>
    <property type="match status" value="1"/>
</dbReference>
<evidence type="ECO:0000259" key="1">
    <source>
        <dbReference type="PROSITE" id="PS50144"/>
    </source>
</evidence>
<dbReference type="EMBL" id="BMAW01106109">
    <property type="protein sequence ID" value="GFT22561.1"/>
    <property type="molecule type" value="Genomic_DNA"/>
</dbReference>
<keyword evidence="3" id="KW-1185">Reference proteome</keyword>
<dbReference type="InterPro" id="IPR008974">
    <property type="entry name" value="TRAF-like"/>
</dbReference>
<proteinExistence type="predicted"/>
<dbReference type="AlphaFoldDB" id="A0A8X6NLT1"/>
<dbReference type="SUPFAM" id="SSF49599">
    <property type="entry name" value="TRAF domain-like"/>
    <property type="match status" value="1"/>
</dbReference>
<dbReference type="CDD" id="cd00121">
    <property type="entry name" value="MATH"/>
    <property type="match status" value="1"/>
</dbReference>
<dbReference type="Pfam" id="PF22486">
    <property type="entry name" value="MATH_2"/>
    <property type="match status" value="1"/>
</dbReference>
<dbReference type="OrthoDB" id="809224at2759"/>
<evidence type="ECO:0000313" key="2">
    <source>
        <dbReference type="EMBL" id="GFT22561.1"/>
    </source>
</evidence>
<dbReference type="Proteomes" id="UP000887013">
    <property type="component" value="Unassembled WGS sequence"/>
</dbReference>
<protein>
    <submittedName>
        <fullName evidence="2">Speckle-type POZ protein</fullName>
    </submittedName>
</protein>
<gene>
    <name evidence="2" type="primary">spop_19</name>
    <name evidence="2" type="ORF">NPIL_196561</name>
</gene>
<reference evidence="2" key="1">
    <citation type="submission" date="2020-08" db="EMBL/GenBank/DDBJ databases">
        <title>Multicomponent nature underlies the extraordinary mechanical properties of spider dragline silk.</title>
        <authorList>
            <person name="Kono N."/>
            <person name="Nakamura H."/>
            <person name="Mori M."/>
            <person name="Yoshida Y."/>
            <person name="Ohtoshi R."/>
            <person name="Malay A.D."/>
            <person name="Moran D.A.P."/>
            <person name="Tomita M."/>
            <person name="Numata K."/>
            <person name="Arakawa K."/>
        </authorList>
    </citation>
    <scope>NUCLEOTIDE SEQUENCE</scope>
</reference>
<sequence length="313" mass="37143">MASRNGGRVEYTLVWTIENFSYAWHKIGEKLISPVFVTHKMDSTSWVMELFPRGTITGDYISIFLRRLEDRSFKNCKVVYEFVATSSGGSIPCFRENCSDYQSGQRFGCHLFMRRDEIESENQRLNGDILTMNCRMRLCEEVYHDFVAESFAKTRILVERIDLSRHFLKNIKYESIFVQRMSDSLILMIIRLRLDKKRNLVIEFIPYDCCQHLKYSSLRLTLDDMRTSKRLYEYSKDICDVFMPLSLDVPEYALYLSQRLAESSNYPSIRLDFELIFCTGMEHRRSEKIESQDSGENRNYGLREYRNVLNFRL</sequence>
<evidence type="ECO:0000313" key="3">
    <source>
        <dbReference type="Proteomes" id="UP000887013"/>
    </source>
</evidence>
<feature type="domain" description="MATH" evidence="1">
    <location>
        <begin position="10"/>
        <end position="136"/>
    </location>
</feature>